<feature type="domain" description="Clr5" evidence="4">
    <location>
        <begin position="11"/>
        <end position="63"/>
    </location>
</feature>
<dbReference type="Gene3D" id="1.25.40.20">
    <property type="entry name" value="Ankyrin repeat-containing domain"/>
    <property type="match status" value="4"/>
</dbReference>
<dbReference type="SMART" id="SM00248">
    <property type="entry name" value="ANK"/>
    <property type="match status" value="15"/>
</dbReference>
<protein>
    <recommendedName>
        <fullName evidence="4">Clr5 domain-containing protein</fullName>
    </recommendedName>
</protein>
<dbReference type="PANTHER" id="PTHR24198:SF165">
    <property type="entry name" value="ANKYRIN REPEAT-CONTAINING PROTEIN-RELATED"/>
    <property type="match status" value="1"/>
</dbReference>
<sequence>MPSPSTSRAADSEWDSYKAVIKHIYLDENKKLEELISIMANRYNFSRTKYQYEKQFKLWGYRKNLKPEEWKYIGTVIEQREREGRRESQVYIRDKLCPKAKVLRETTRYANTISTITDRPGHIKICSPGPQDRGNLSNSTPSPVHDAFDDNADTYLDESHAISHSPLDEDSLGEDPLDKDQNVLDLLLGNIVKASELSLSNEVSMGDYHEAQYADIEMSGHNFDRNETQLDIQEYQIEGRSNDLFNLGTLTAPEFSYSPILNDMLFPQNYLSDVNLDRSPTPFYSEIPFRTPDGSPPNAGLDFPQPHLPAQEDEEVQFSVPIRMPRVPLSPLELFKEQIGDSIHTFFDTKLVTLFRNADARQLSEHRTSASEDECLKSKILKFIICGIANNFASMDDIPIEVIFQFLKDPSNLRLLQQFRTGFRPDYEAFATTLFRKAVEFEDVDIVQLLLESGGVNPNEIVCVGKNGWRFTPVELSSLNLNTHITRLLINAKADVNRTIRNRTDLAESFDRGNITNDGCGALACATIVRKRELQDQPTSCTVELVRMLLDAGAKTNDDILLYTIHSGNLDVVECLIYSDFNTESCHRWIKEYMLGRVIQISDSQKALELAQKIIIEARTNENHSLLHQELTDALDIATKSGYFETVQFLIQSGASLSEWTLSEAIRSTDKDLIRLILRAGGDINGPARHSYVRNDRSKDQLRRALPYFESCSDPYALPPPPPSYHRNFKTPLAEAIISGDNEIIEILIEKGAWHGMRVKTRYKATFVAAANTGRSDMIEKLLEIEFGLENIDLSDALAGAIVGKHDTIAMMLLDAGVNVHSFLDDSYSGMEKHASPLSEAIKNRNSVLIKRILDASEPTGLPTGLTHAIEWGDYSIIQSLIKANVDVNGSSSGCCTPLIQAIKKKDIELVKFLINAGADVDRDWSPPYTPPTSLQDQVRQPEITTPLSAAVANGDIPMVRYLLSVGALPDDIRAIDEALSQDIQLITEIVSELTRRYPRGRHFLRSYVLFRAIVHEHDQLIDILLNTMTNIDFQIKKAELSKMSSLLLDQNIDRISALGVAIHYGDARTVERLVNMNPSRTNEFVQDRLGFRETSLLAAIRHGNVLIVEKLIDYGADISRPATGGPSRTPLQLAVELGKLDIIKILLGKGADVNQAPAVRGGGTALQLAAIGGNVGIAELLLNNGADIYAKPSKVYGRTPLEGAAEQGRIDMIKFLLSRGVSFGDTPYNEFQRAKELAEKNGQINTIRYLENLPPSPWVQVLGM</sequence>
<feature type="repeat" description="ANK" evidence="3">
    <location>
        <begin position="1092"/>
        <end position="1124"/>
    </location>
</feature>
<evidence type="ECO:0000256" key="2">
    <source>
        <dbReference type="ARBA" id="ARBA00023043"/>
    </source>
</evidence>
<comment type="caution">
    <text evidence="5">The sequence shown here is derived from an EMBL/GenBank/DDBJ whole genome shotgun (WGS) entry which is preliminary data.</text>
</comment>
<evidence type="ECO:0000256" key="1">
    <source>
        <dbReference type="ARBA" id="ARBA00022737"/>
    </source>
</evidence>
<dbReference type="EMBL" id="PDLN01000011">
    <property type="protein sequence ID" value="RDW71851.1"/>
    <property type="molecule type" value="Genomic_DNA"/>
</dbReference>
<feature type="repeat" description="ANK" evidence="3">
    <location>
        <begin position="1197"/>
        <end position="1223"/>
    </location>
</feature>
<name>A0A3D8RD80_9HELO</name>
<proteinExistence type="predicted"/>
<keyword evidence="6" id="KW-1185">Reference proteome</keyword>
<dbReference type="PANTHER" id="PTHR24198">
    <property type="entry name" value="ANKYRIN REPEAT AND PROTEIN KINASE DOMAIN-CONTAINING PROTEIN"/>
    <property type="match status" value="1"/>
</dbReference>
<evidence type="ECO:0000313" key="6">
    <source>
        <dbReference type="Proteomes" id="UP000256328"/>
    </source>
</evidence>
<feature type="repeat" description="ANK" evidence="3">
    <location>
        <begin position="897"/>
        <end position="922"/>
    </location>
</feature>
<evidence type="ECO:0000259" key="4">
    <source>
        <dbReference type="Pfam" id="PF14420"/>
    </source>
</evidence>
<feature type="repeat" description="ANK" evidence="3">
    <location>
        <begin position="728"/>
        <end position="753"/>
    </location>
</feature>
<dbReference type="InterPro" id="IPR002110">
    <property type="entry name" value="Ankyrin_rpt"/>
</dbReference>
<keyword evidence="1" id="KW-0677">Repeat</keyword>
<accession>A0A3D8RD80</accession>
<dbReference type="SUPFAM" id="SSF48403">
    <property type="entry name" value="Ankyrin repeat"/>
    <property type="match status" value="3"/>
</dbReference>
<dbReference type="Pfam" id="PF14420">
    <property type="entry name" value="Clr5"/>
    <property type="match status" value="1"/>
</dbReference>
<dbReference type="InterPro" id="IPR036770">
    <property type="entry name" value="Ankyrin_rpt-contain_sf"/>
</dbReference>
<gene>
    <name evidence="5" type="ORF">BP5796_07885</name>
</gene>
<dbReference type="Proteomes" id="UP000256328">
    <property type="component" value="Unassembled WGS sequence"/>
</dbReference>
<dbReference type="AlphaFoldDB" id="A0A3D8RD80"/>
<evidence type="ECO:0000256" key="3">
    <source>
        <dbReference type="PROSITE-ProRule" id="PRU00023"/>
    </source>
</evidence>
<dbReference type="PROSITE" id="PS50088">
    <property type="entry name" value="ANK_REPEAT"/>
    <property type="match status" value="7"/>
</dbReference>
<dbReference type="PROSITE" id="PS50297">
    <property type="entry name" value="ANK_REP_REGION"/>
    <property type="match status" value="6"/>
</dbReference>
<dbReference type="Pfam" id="PF12796">
    <property type="entry name" value="Ank_2"/>
    <property type="match status" value="2"/>
</dbReference>
<keyword evidence="2 3" id="KW-0040">ANK repeat</keyword>
<organism evidence="5 6">
    <name type="scientific">Coleophoma crateriformis</name>
    <dbReference type="NCBI Taxonomy" id="565419"/>
    <lineage>
        <taxon>Eukaryota</taxon>
        <taxon>Fungi</taxon>
        <taxon>Dikarya</taxon>
        <taxon>Ascomycota</taxon>
        <taxon>Pezizomycotina</taxon>
        <taxon>Leotiomycetes</taxon>
        <taxon>Helotiales</taxon>
        <taxon>Dermateaceae</taxon>
        <taxon>Coleophoma</taxon>
    </lineage>
</organism>
<feature type="repeat" description="ANK" evidence="3">
    <location>
        <begin position="1127"/>
        <end position="1159"/>
    </location>
</feature>
<feature type="repeat" description="ANK" evidence="3">
    <location>
        <begin position="1162"/>
        <end position="1194"/>
    </location>
</feature>
<feature type="repeat" description="ANK" evidence="3">
    <location>
        <begin position="943"/>
        <end position="968"/>
    </location>
</feature>
<dbReference type="InterPro" id="IPR025676">
    <property type="entry name" value="Clr5_dom"/>
</dbReference>
<evidence type="ECO:0000313" key="5">
    <source>
        <dbReference type="EMBL" id="RDW71851.1"/>
    </source>
</evidence>
<reference evidence="5 6" key="1">
    <citation type="journal article" date="2018" name="IMA Fungus">
        <title>IMA Genome-F 9: Draft genome sequence of Annulohypoxylon stygium, Aspergillus mulundensis, Berkeleyomyces basicola (syn. Thielaviopsis basicola), Ceratocystis smalleyi, two Cercospora beticola strains, Coleophoma cylindrospora, Fusarium fracticaudum, Phialophora cf. hyalina, and Morchella septimelata.</title>
        <authorList>
            <person name="Wingfield B.D."/>
            <person name="Bills G.F."/>
            <person name="Dong Y."/>
            <person name="Huang W."/>
            <person name="Nel W.J."/>
            <person name="Swalarsk-Parry B.S."/>
            <person name="Vaghefi N."/>
            <person name="Wilken P.M."/>
            <person name="An Z."/>
            <person name="de Beer Z.W."/>
            <person name="De Vos L."/>
            <person name="Chen L."/>
            <person name="Duong T.A."/>
            <person name="Gao Y."/>
            <person name="Hammerbacher A."/>
            <person name="Kikkert J.R."/>
            <person name="Li Y."/>
            <person name="Li H."/>
            <person name="Li K."/>
            <person name="Li Q."/>
            <person name="Liu X."/>
            <person name="Ma X."/>
            <person name="Naidoo K."/>
            <person name="Pethybridge S.J."/>
            <person name="Sun J."/>
            <person name="Steenkamp E.T."/>
            <person name="van der Nest M.A."/>
            <person name="van Wyk S."/>
            <person name="Wingfield M.J."/>
            <person name="Xiong C."/>
            <person name="Yue Q."/>
            <person name="Zhang X."/>
        </authorList>
    </citation>
    <scope>NUCLEOTIDE SEQUENCE [LARGE SCALE GENOMIC DNA]</scope>
    <source>
        <strain evidence="5 6">BP5796</strain>
    </source>
</reference>
<dbReference type="OrthoDB" id="539213at2759"/>